<reference evidence="2 3" key="1">
    <citation type="submission" date="2021-05" db="EMBL/GenBank/DDBJ databases">
        <title>A Polyphasic approach of four new species of the genus Ohtaekwangia: Ohtaekwangia histidinii sp. nov., Ohtaekwangia cretensis sp. nov., Ohtaekwangia indiensis sp. nov., Ohtaekwangia reichenbachii sp. nov. from diverse environment.</title>
        <authorList>
            <person name="Octaviana S."/>
        </authorList>
    </citation>
    <scope>NUCLEOTIDE SEQUENCE [LARGE SCALE GENOMIC DNA]</scope>
    <source>
        <strain evidence="2 3">PWU20</strain>
    </source>
</reference>
<dbReference type="CDD" id="cd07472">
    <property type="entry name" value="HmuY_like"/>
    <property type="match status" value="1"/>
</dbReference>
<dbReference type="Gene3D" id="2.60.40.3550">
    <property type="entry name" value="Domain of unknown function DUF4466"/>
    <property type="match status" value="1"/>
</dbReference>
<evidence type="ECO:0000313" key="3">
    <source>
        <dbReference type="Proteomes" id="UP000772618"/>
    </source>
</evidence>
<dbReference type="Pfam" id="PF14725">
    <property type="entry name" value="DUF4466"/>
    <property type="match status" value="1"/>
</dbReference>
<organism evidence="2 3">
    <name type="scientific">Chryseosolibacter indicus</name>
    <dbReference type="NCBI Taxonomy" id="2782351"/>
    <lineage>
        <taxon>Bacteria</taxon>
        <taxon>Pseudomonadati</taxon>
        <taxon>Bacteroidota</taxon>
        <taxon>Cytophagia</taxon>
        <taxon>Cytophagales</taxon>
        <taxon>Chryseotaleaceae</taxon>
        <taxon>Chryseosolibacter</taxon>
    </lineage>
</organism>
<keyword evidence="3" id="KW-1185">Reference proteome</keyword>
<dbReference type="InterPro" id="IPR041873">
    <property type="entry name" value="PARMER_03128_N"/>
</dbReference>
<dbReference type="PROSITE" id="PS51257">
    <property type="entry name" value="PROKAR_LIPOPROTEIN"/>
    <property type="match status" value="1"/>
</dbReference>
<accession>A0ABS5VSG2</accession>
<comment type="caution">
    <text evidence="2">The sequence shown here is derived from an EMBL/GenBank/DDBJ whole genome shotgun (WGS) entry which is preliminary data.</text>
</comment>
<evidence type="ECO:0000259" key="1">
    <source>
        <dbReference type="Pfam" id="PF14725"/>
    </source>
</evidence>
<dbReference type="Proteomes" id="UP000772618">
    <property type="component" value="Unassembled WGS sequence"/>
</dbReference>
<dbReference type="InterPro" id="IPR028072">
    <property type="entry name" value="DUF4466"/>
</dbReference>
<dbReference type="RefSeq" id="WP_254153737.1">
    <property type="nucleotide sequence ID" value="NZ_JAHESD010000020.1"/>
</dbReference>
<gene>
    <name evidence="2" type="ORF">KK060_10820</name>
</gene>
<feature type="domain" description="DUF4466" evidence="1">
    <location>
        <begin position="25"/>
        <end position="327"/>
    </location>
</feature>
<evidence type="ECO:0000313" key="2">
    <source>
        <dbReference type="EMBL" id="MBT1703775.1"/>
    </source>
</evidence>
<sequence>MTLKNIGFLVTIVGMLFVVLTGCEDDEYSLPQPKNEFQNDCIKRTIGPNLVGNRIEFAYAMALPPDLGALASAQVEASIPGAANTRFDNLAYYTAGNGADVGIEVASPSSTEGNFTNVTFTRDTFATTLRYYYVIPEEARGQSVSFTFSAKDSNGKTVKYDMGPYEISNMDMALDRAVNGTAMYISVADMAVYDAAQAATMPDKIDVVYLYRSIGGKNFNHALVAPAADPVYLPGVTLPAGVDNNTKIIETLNLRDQHLARLQYGVYVDEVDFRNLNLSTASNFAINLKAESGAWVETEDGKYRAYIYVNSVNANGSAVISMKRLTMF</sequence>
<protein>
    <submittedName>
        <fullName evidence="2">DUF4466 family protein</fullName>
    </submittedName>
</protein>
<proteinExistence type="predicted"/>
<dbReference type="EMBL" id="JAHESD010000020">
    <property type="protein sequence ID" value="MBT1703775.1"/>
    <property type="molecule type" value="Genomic_DNA"/>
</dbReference>
<dbReference type="CDD" id="cd12106">
    <property type="entry name" value="PARMER_03128_N"/>
    <property type="match status" value="1"/>
</dbReference>
<name>A0ABS5VSG2_9BACT</name>